<dbReference type="InterPro" id="IPR017871">
    <property type="entry name" value="ABC_transporter-like_CS"/>
</dbReference>
<evidence type="ECO:0000256" key="2">
    <source>
        <dbReference type="ARBA" id="ARBA00005417"/>
    </source>
</evidence>
<organism evidence="9 10">
    <name type="scientific">Paracraurococcus ruber</name>
    <dbReference type="NCBI Taxonomy" id="77675"/>
    <lineage>
        <taxon>Bacteria</taxon>
        <taxon>Pseudomonadati</taxon>
        <taxon>Pseudomonadota</taxon>
        <taxon>Alphaproteobacteria</taxon>
        <taxon>Acetobacterales</taxon>
        <taxon>Roseomonadaceae</taxon>
        <taxon>Paracraurococcus</taxon>
    </lineage>
</organism>
<evidence type="ECO:0000313" key="10">
    <source>
        <dbReference type="Proteomes" id="UP000697995"/>
    </source>
</evidence>
<comment type="subcellular location">
    <subcellularLocation>
        <location evidence="1">Cell membrane</location>
        <topology evidence="1">Peripheral membrane protein</topology>
    </subcellularLocation>
</comment>
<evidence type="ECO:0000256" key="6">
    <source>
        <dbReference type="ARBA" id="ARBA00022840"/>
    </source>
</evidence>
<keyword evidence="3" id="KW-0813">Transport</keyword>
<comment type="similarity">
    <text evidence="2">Belongs to the ABC transporter superfamily.</text>
</comment>
<dbReference type="EMBL" id="NRSG01000728">
    <property type="protein sequence ID" value="MBK1662751.1"/>
    <property type="molecule type" value="Genomic_DNA"/>
</dbReference>
<evidence type="ECO:0000313" key="9">
    <source>
        <dbReference type="EMBL" id="MBK1662751.1"/>
    </source>
</evidence>
<evidence type="ECO:0000256" key="4">
    <source>
        <dbReference type="ARBA" id="ARBA00022475"/>
    </source>
</evidence>
<reference evidence="9 10" key="1">
    <citation type="journal article" date="2020" name="Microorganisms">
        <title>Osmotic Adaptation and Compatible Solute Biosynthesis of Phototrophic Bacteria as Revealed from Genome Analyses.</title>
        <authorList>
            <person name="Imhoff J.F."/>
            <person name="Rahn T."/>
            <person name="Kunzel S."/>
            <person name="Keller A."/>
            <person name="Neulinger S.C."/>
        </authorList>
    </citation>
    <scope>NUCLEOTIDE SEQUENCE [LARGE SCALE GENOMIC DNA]</scope>
    <source>
        <strain evidence="9 10">DSM 15382</strain>
    </source>
</reference>
<feature type="non-terminal residue" evidence="9">
    <location>
        <position position="191"/>
    </location>
</feature>
<dbReference type="InterPro" id="IPR003593">
    <property type="entry name" value="AAA+_ATPase"/>
</dbReference>
<keyword evidence="7" id="KW-0472">Membrane</keyword>
<evidence type="ECO:0000256" key="1">
    <source>
        <dbReference type="ARBA" id="ARBA00004202"/>
    </source>
</evidence>
<dbReference type="PANTHER" id="PTHR43166">
    <property type="entry name" value="AMINO ACID IMPORT ATP-BINDING PROTEIN"/>
    <property type="match status" value="1"/>
</dbReference>
<dbReference type="GO" id="GO:0005524">
    <property type="term" value="F:ATP binding"/>
    <property type="evidence" value="ECO:0007669"/>
    <property type="project" value="UniProtKB-KW"/>
</dbReference>
<evidence type="ECO:0000259" key="8">
    <source>
        <dbReference type="PROSITE" id="PS50893"/>
    </source>
</evidence>
<dbReference type="PANTHER" id="PTHR43166:SF9">
    <property type="entry name" value="GLUTAMATE_ASPARTATE IMPORT ATP-BINDING PROTEIN GLTL"/>
    <property type="match status" value="1"/>
</dbReference>
<dbReference type="Proteomes" id="UP000697995">
    <property type="component" value="Unassembled WGS sequence"/>
</dbReference>
<dbReference type="InterPro" id="IPR050086">
    <property type="entry name" value="MetN_ABC_transporter-like"/>
</dbReference>
<dbReference type="Pfam" id="PF00005">
    <property type="entry name" value="ABC_tran"/>
    <property type="match status" value="1"/>
</dbReference>
<keyword evidence="4" id="KW-1003">Cell membrane</keyword>
<proteinExistence type="inferred from homology"/>
<dbReference type="SUPFAM" id="SSF52540">
    <property type="entry name" value="P-loop containing nucleoside triphosphate hydrolases"/>
    <property type="match status" value="1"/>
</dbReference>
<dbReference type="PROSITE" id="PS00211">
    <property type="entry name" value="ABC_TRANSPORTER_1"/>
    <property type="match status" value="1"/>
</dbReference>
<name>A0ABS1D8H1_9PROT</name>
<evidence type="ECO:0000256" key="5">
    <source>
        <dbReference type="ARBA" id="ARBA00022741"/>
    </source>
</evidence>
<keyword evidence="6 9" id="KW-0067">ATP-binding</keyword>
<dbReference type="Gene3D" id="3.40.50.300">
    <property type="entry name" value="P-loop containing nucleotide triphosphate hydrolases"/>
    <property type="match status" value="1"/>
</dbReference>
<feature type="domain" description="ABC transporter" evidence="8">
    <location>
        <begin position="4"/>
        <end position="191"/>
    </location>
</feature>
<dbReference type="SMART" id="SM00382">
    <property type="entry name" value="AAA"/>
    <property type="match status" value="1"/>
</dbReference>
<sequence length="191" mass="20167">MGFLVLEGLRAGYAGGKGDVLADVSLQVARGEVVGLIGPSGSGKSSLLRALVGLLPPRAGRVTLDGRPVDYGSRASLRAARDRFAIVFQQYNLFQNMTALRNVAIAPTLVKKRPAAEVEAEARALLAKVGLAGKVDAYPDELSGGQQQRVAIARALALRPDILLLDEVTSALDPELVTEVLDSIRALQRDG</sequence>
<keyword evidence="10" id="KW-1185">Reference proteome</keyword>
<protein>
    <submittedName>
        <fullName evidence="9">Peptide ABC transporter ATP-binding protein</fullName>
    </submittedName>
</protein>
<evidence type="ECO:0000256" key="3">
    <source>
        <dbReference type="ARBA" id="ARBA00022448"/>
    </source>
</evidence>
<gene>
    <name evidence="9" type="ORF">CKO45_31765</name>
</gene>
<keyword evidence="5" id="KW-0547">Nucleotide-binding</keyword>
<evidence type="ECO:0000256" key="7">
    <source>
        <dbReference type="ARBA" id="ARBA00023136"/>
    </source>
</evidence>
<dbReference type="PROSITE" id="PS50893">
    <property type="entry name" value="ABC_TRANSPORTER_2"/>
    <property type="match status" value="1"/>
</dbReference>
<comment type="caution">
    <text evidence="9">The sequence shown here is derived from an EMBL/GenBank/DDBJ whole genome shotgun (WGS) entry which is preliminary data.</text>
</comment>
<accession>A0ABS1D8H1</accession>
<dbReference type="InterPro" id="IPR003439">
    <property type="entry name" value="ABC_transporter-like_ATP-bd"/>
</dbReference>
<dbReference type="InterPro" id="IPR027417">
    <property type="entry name" value="P-loop_NTPase"/>
</dbReference>